<dbReference type="PROSITE" id="PS51032">
    <property type="entry name" value="AP2_ERF"/>
    <property type="match status" value="2"/>
</dbReference>
<evidence type="ECO:0000256" key="2">
    <source>
        <dbReference type="ARBA" id="ARBA00023015"/>
    </source>
</evidence>
<dbReference type="GO" id="GO:0005634">
    <property type="term" value="C:nucleus"/>
    <property type="evidence" value="ECO:0007669"/>
    <property type="project" value="UniProtKB-SubCell"/>
</dbReference>
<evidence type="ECO:0000313" key="8">
    <source>
        <dbReference type="EMBL" id="KAK3274119.1"/>
    </source>
</evidence>
<evidence type="ECO:0000256" key="1">
    <source>
        <dbReference type="ARBA" id="ARBA00004123"/>
    </source>
</evidence>
<evidence type="ECO:0000256" key="4">
    <source>
        <dbReference type="ARBA" id="ARBA00023163"/>
    </source>
</evidence>
<keyword evidence="3" id="KW-0238">DNA-binding</keyword>
<evidence type="ECO:0000313" key="9">
    <source>
        <dbReference type="Proteomes" id="UP001190700"/>
    </source>
</evidence>
<feature type="compositionally biased region" description="Low complexity" evidence="6">
    <location>
        <begin position="273"/>
        <end position="289"/>
    </location>
</feature>
<evidence type="ECO:0000256" key="5">
    <source>
        <dbReference type="ARBA" id="ARBA00023242"/>
    </source>
</evidence>
<evidence type="ECO:0000256" key="6">
    <source>
        <dbReference type="SAM" id="MobiDB-lite"/>
    </source>
</evidence>
<dbReference type="GO" id="GO:0003677">
    <property type="term" value="F:DNA binding"/>
    <property type="evidence" value="ECO:0007669"/>
    <property type="project" value="UniProtKB-KW"/>
</dbReference>
<dbReference type="PANTHER" id="PTHR32467">
    <property type="entry name" value="AP2-LIKE ETHYLENE-RESPONSIVE TRANSCRIPTION FACTOR"/>
    <property type="match status" value="1"/>
</dbReference>
<keyword evidence="2" id="KW-0805">Transcription regulation</keyword>
<dbReference type="CDD" id="cd00018">
    <property type="entry name" value="AP2"/>
    <property type="match status" value="2"/>
</dbReference>
<dbReference type="Gene3D" id="3.30.730.10">
    <property type="entry name" value="AP2/ERF domain"/>
    <property type="match status" value="2"/>
</dbReference>
<keyword evidence="4" id="KW-0804">Transcription</keyword>
<keyword evidence="9" id="KW-1185">Reference proteome</keyword>
<feature type="compositionally biased region" description="Low complexity" evidence="6">
    <location>
        <begin position="304"/>
        <end position="314"/>
    </location>
</feature>
<dbReference type="EMBL" id="LGRX02007932">
    <property type="protein sequence ID" value="KAK3274119.1"/>
    <property type="molecule type" value="Genomic_DNA"/>
</dbReference>
<accession>A0AAE0G9T4</accession>
<comment type="caution">
    <text evidence="8">The sequence shown here is derived from an EMBL/GenBank/DDBJ whole genome shotgun (WGS) entry which is preliminary data.</text>
</comment>
<dbReference type="PANTHER" id="PTHR32467:SF90">
    <property type="entry name" value="AP2-LIKE ETHYLENE-RESPONSIVE TRANSCRIPTION FACTOR AIL1"/>
    <property type="match status" value="1"/>
</dbReference>
<evidence type="ECO:0000259" key="7">
    <source>
        <dbReference type="PROSITE" id="PS51032"/>
    </source>
</evidence>
<feature type="compositionally biased region" description="Low complexity" evidence="6">
    <location>
        <begin position="174"/>
        <end position="205"/>
    </location>
</feature>
<feature type="region of interest" description="Disordered" evidence="6">
    <location>
        <begin position="419"/>
        <end position="478"/>
    </location>
</feature>
<dbReference type="InterPro" id="IPR016177">
    <property type="entry name" value="DNA-bd_dom_sf"/>
</dbReference>
<comment type="subcellular location">
    <subcellularLocation>
        <location evidence="1">Nucleus</location>
    </subcellularLocation>
</comment>
<dbReference type="SUPFAM" id="SSF54171">
    <property type="entry name" value="DNA-binding domain"/>
    <property type="match status" value="2"/>
</dbReference>
<dbReference type="InterPro" id="IPR036955">
    <property type="entry name" value="AP2/ERF_dom_sf"/>
</dbReference>
<dbReference type="AlphaFoldDB" id="A0AAE0G9T4"/>
<feature type="domain" description="AP2/ERF" evidence="7">
    <location>
        <begin position="459"/>
        <end position="524"/>
    </location>
</feature>
<organism evidence="8 9">
    <name type="scientific">Cymbomonas tetramitiformis</name>
    <dbReference type="NCBI Taxonomy" id="36881"/>
    <lineage>
        <taxon>Eukaryota</taxon>
        <taxon>Viridiplantae</taxon>
        <taxon>Chlorophyta</taxon>
        <taxon>Pyramimonadophyceae</taxon>
        <taxon>Pyramimonadales</taxon>
        <taxon>Pyramimonadaceae</taxon>
        <taxon>Cymbomonas</taxon>
    </lineage>
</organism>
<dbReference type="GO" id="GO:0003700">
    <property type="term" value="F:DNA-binding transcription factor activity"/>
    <property type="evidence" value="ECO:0007669"/>
    <property type="project" value="InterPro"/>
</dbReference>
<feature type="domain" description="AP2/ERF" evidence="7">
    <location>
        <begin position="560"/>
        <end position="616"/>
    </location>
</feature>
<feature type="compositionally biased region" description="Polar residues" evidence="6">
    <location>
        <begin position="262"/>
        <end position="272"/>
    </location>
</feature>
<keyword evidence="5" id="KW-0539">Nucleus</keyword>
<reference evidence="8 9" key="1">
    <citation type="journal article" date="2015" name="Genome Biol. Evol.">
        <title>Comparative Genomics of a Bacterivorous Green Alga Reveals Evolutionary Causalities and Consequences of Phago-Mixotrophic Mode of Nutrition.</title>
        <authorList>
            <person name="Burns J.A."/>
            <person name="Paasch A."/>
            <person name="Narechania A."/>
            <person name="Kim E."/>
        </authorList>
    </citation>
    <scope>NUCLEOTIDE SEQUENCE [LARGE SCALE GENOMIC DNA]</scope>
    <source>
        <strain evidence="8 9">PLY_AMNH</strain>
    </source>
</reference>
<proteinExistence type="predicted"/>
<dbReference type="Proteomes" id="UP001190700">
    <property type="component" value="Unassembled WGS sequence"/>
</dbReference>
<name>A0AAE0G9T4_9CHLO</name>
<evidence type="ECO:0000256" key="3">
    <source>
        <dbReference type="ARBA" id="ARBA00023125"/>
    </source>
</evidence>
<dbReference type="PRINTS" id="PR00367">
    <property type="entry name" value="ETHRSPELEMNT"/>
</dbReference>
<protein>
    <recommendedName>
        <fullName evidence="7">AP2/ERF domain-containing protein</fullName>
    </recommendedName>
</protein>
<dbReference type="SMART" id="SM00380">
    <property type="entry name" value="AP2"/>
    <property type="match status" value="2"/>
</dbReference>
<sequence length="636" mass="69015">MHHCAHDIYNHPVPQSLSHQQQNQHHCPIMFNNILSPDGGKMRVDVAQNRSSAGGSDLYPQTSEPLPCSSVSLPLSLSPPRPQHLLGKEEPASNGWALMDDHQLYLSDGHQSLANEDGNLPGGIVMGNAPHHQHQQQGHVSLVEATQSTPETSLMVDGNSQVAVSHALDMLQPTQQLPPASSSPLLPYSTTPVPAPATPRQQRPASKIHQIRTAAAQRQASAGGKIPVLQSRVISGAGTVLGISPSQFVASSTPKSGRARRASSQLQHPQTSRQLLMTQQQPQQQHSQKQPPPQQQQQRHQHQQQRQQQLQRQQHLSNPLLLHQAHQQQRPEYCAPMAYSNELLTMSNCEEAYGVNPAGSALLPNQFTSMHSADATSNVCLDFTLTQSSVPMAVSTPSVPASDGIGQLAQPFQLSDNHGLLGGGGMVQGSAQQPHPGSAQMEDSEGKTLGATESGGDDNGEGCSSKENTRKQRSSSGRWEAHIWVKATGKQIYLGGYELEEHAAEAYDVAALKCKGKRGKTNFPISKYVDLMSFMESVSLQELVMAVRRQSQGFARGSSGFRGVTHHPNGRWEARIGMPGSKHIYLGLFNDEEDAARAYDRALVRLRGTSAATNFALSDYKEELGAYRVEQAAKVR</sequence>
<gene>
    <name evidence="8" type="ORF">CYMTET_17684</name>
</gene>
<dbReference type="InterPro" id="IPR001471">
    <property type="entry name" value="AP2/ERF_dom"/>
</dbReference>
<feature type="region of interest" description="Disordered" evidence="6">
    <location>
        <begin position="247"/>
        <end position="314"/>
    </location>
</feature>
<feature type="region of interest" description="Disordered" evidence="6">
    <location>
        <begin position="174"/>
        <end position="224"/>
    </location>
</feature>